<gene>
    <name evidence="1" type="ORF">L195_g061783</name>
</gene>
<comment type="caution">
    <text evidence="1">The sequence shown here is derived from an EMBL/GenBank/DDBJ whole genome shotgun (WGS) entry which is preliminary data.</text>
</comment>
<sequence length="50" mass="5503">MAAEKRIKGSEYALMMEAIEDDGRGEEGTLDIVTETAVVIQMKGIVFGWI</sequence>
<evidence type="ECO:0000313" key="2">
    <source>
        <dbReference type="Proteomes" id="UP000236291"/>
    </source>
</evidence>
<reference evidence="1 2" key="2">
    <citation type="journal article" date="2017" name="Front. Plant Sci.">
        <title>Gene Classification and Mining of Molecular Markers Useful in Red Clover (Trifolium pratense) Breeding.</title>
        <authorList>
            <person name="Istvanek J."/>
            <person name="Dluhosova J."/>
            <person name="Dluhos P."/>
            <person name="Patkova L."/>
            <person name="Nedelnik J."/>
            <person name="Repkova J."/>
        </authorList>
    </citation>
    <scope>NUCLEOTIDE SEQUENCE [LARGE SCALE GENOMIC DNA]</scope>
    <source>
        <strain evidence="2">cv. Tatra</strain>
        <tissue evidence="1">Young leaves</tissue>
    </source>
</reference>
<dbReference type="EMBL" id="ASHM01158343">
    <property type="protein sequence ID" value="PNX63749.1"/>
    <property type="molecule type" value="Genomic_DNA"/>
</dbReference>
<organism evidence="1 2">
    <name type="scientific">Trifolium pratense</name>
    <name type="common">Red clover</name>
    <dbReference type="NCBI Taxonomy" id="57577"/>
    <lineage>
        <taxon>Eukaryota</taxon>
        <taxon>Viridiplantae</taxon>
        <taxon>Streptophyta</taxon>
        <taxon>Embryophyta</taxon>
        <taxon>Tracheophyta</taxon>
        <taxon>Spermatophyta</taxon>
        <taxon>Magnoliopsida</taxon>
        <taxon>eudicotyledons</taxon>
        <taxon>Gunneridae</taxon>
        <taxon>Pentapetalae</taxon>
        <taxon>rosids</taxon>
        <taxon>fabids</taxon>
        <taxon>Fabales</taxon>
        <taxon>Fabaceae</taxon>
        <taxon>Papilionoideae</taxon>
        <taxon>50 kb inversion clade</taxon>
        <taxon>NPAAA clade</taxon>
        <taxon>Hologalegina</taxon>
        <taxon>IRL clade</taxon>
        <taxon>Trifolieae</taxon>
        <taxon>Trifolium</taxon>
    </lineage>
</organism>
<protein>
    <submittedName>
        <fullName evidence="1">Uncharacterized protein</fullName>
    </submittedName>
</protein>
<proteinExistence type="predicted"/>
<accession>A0A2K3KBX8</accession>
<reference evidence="1 2" key="1">
    <citation type="journal article" date="2014" name="Am. J. Bot.">
        <title>Genome assembly and annotation for red clover (Trifolium pratense; Fabaceae).</title>
        <authorList>
            <person name="Istvanek J."/>
            <person name="Jaros M."/>
            <person name="Krenek A."/>
            <person name="Repkova J."/>
        </authorList>
    </citation>
    <scope>NUCLEOTIDE SEQUENCE [LARGE SCALE GENOMIC DNA]</scope>
    <source>
        <strain evidence="2">cv. Tatra</strain>
        <tissue evidence="1">Young leaves</tissue>
    </source>
</reference>
<name>A0A2K3KBX8_TRIPR</name>
<evidence type="ECO:0000313" key="1">
    <source>
        <dbReference type="EMBL" id="PNX63749.1"/>
    </source>
</evidence>
<dbReference type="Proteomes" id="UP000236291">
    <property type="component" value="Unassembled WGS sequence"/>
</dbReference>
<dbReference type="AlphaFoldDB" id="A0A2K3KBX8"/>